<feature type="transmembrane region" description="Helical" evidence="7">
    <location>
        <begin position="135"/>
        <end position="155"/>
    </location>
</feature>
<dbReference type="OrthoDB" id="4965946at2"/>
<dbReference type="Proteomes" id="UP000280344">
    <property type="component" value="Chromosome"/>
</dbReference>
<keyword evidence="5 7" id="KW-0472">Membrane</keyword>
<keyword evidence="3 7" id="KW-0812">Transmembrane</keyword>
<dbReference type="EMBL" id="CP034593">
    <property type="protein sequence ID" value="AZQ76828.1"/>
    <property type="molecule type" value="Genomic_DNA"/>
</dbReference>
<dbReference type="InterPro" id="IPR020846">
    <property type="entry name" value="MFS_dom"/>
</dbReference>
<dbReference type="PANTHER" id="PTHR23513">
    <property type="entry name" value="INTEGRAL MEMBRANE EFFLUX PROTEIN-RELATED"/>
    <property type="match status" value="1"/>
</dbReference>
<dbReference type="SUPFAM" id="SSF103473">
    <property type="entry name" value="MFS general substrate transporter"/>
    <property type="match status" value="1"/>
</dbReference>
<feature type="compositionally biased region" description="Low complexity" evidence="6">
    <location>
        <begin position="22"/>
        <end position="43"/>
    </location>
</feature>
<dbReference type="InterPro" id="IPR036259">
    <property type="entry name" value="MFS_trans_sf"/>
</dbReference>
<evidence type="ECO:0000256" key="2">
    <source>
        <dbReference type="ARBA" id="ARBA00022475"/>
    </source>
</evidence>
<dbReference type="RefSeq" id="WP_126703634.1">
    <property type="nucleotide sequence ID" value="NZ_CP034593.1"/>
</dbReference>
<keyword evidence="2" id="KW-1003">Cell membrane</keyword>
<keyword evidence="4 7" id="KW-1133">Transmembrane helix</keyword>
<feature type="domain" description="Major facilitator superfamily (MFS) profile" evidence="8">
    <location>
        <begin position="315"/>
        <end position="504"/>
    </location>
</feature>
<evidence type="ECO:0000313" key="10">
    <source>
        <dbReference type="Proteomes" id="UP000280344"/>
    </source>
</evidence>
<sequence length="504" mass="52922">MTAKDGGATTANDTFGSGNVPGEGSASGRSSASGRAAASEHGSTSGEGRALGPGSSRGVGGESIWANRDYVRWLIGDTTGMIGRTFSLFIVSFVVYDLTGSEGSAGLLQTIILVIMLVASIPGGVITDRSDRRRLIYLYSIFASVVSAGIFLYVFTGHLTYLSFVVLMSILALVHGFFGEATNAALRSIVSGTGFVKAQAANQGRDAAVHLAGRPLSGLFYGFFPWLPYLISTVFLAVQGFAFSRIERSLVPRVDEKKTAEVPATESPTGEVPTIKHEATVGEPSLSAGEGEPVKRPSMVADFVLGLRYMASRKTILILSVVITLINFGIAGIQALMVLSLIAQGYPAVEVGYLGAATGIALILVSTVAGRVAEKLPTGLIAILTLVWYTLCSIPLVFSDNYWVMMGCSFALGLGIPIANAAMLGYILGRTPESFQGRVSSLINIVAQALSAFAPLIAGIILEAYNSSLVAVIFTGVTLASLVIGLLSRRVRAIPAPADWEKYE</sequence>
<dbReference type="GO" id="GO:0022857">
    <property type="term" value="F:transmembrane transporter activity"/>
    <property type="evidence" value="ECO:0007669"/>
    <property type="project" value="InterPro"/>
</dbReference>
<feature type="transmembrane region" description="Helical" evidence="7">
    <location>
        <begin position="441"/>
        <end position="462"/>
    </location>
</feature>
<dbReference type="PANTHER" id="PTHR23513:SF6">
    <property type="entry name" value="MAJOR FACILITATOR SUPERFAMILY ASSOCIATED DOMAIN-CONTAINING PROTEIN"/>
    <property type="match status" value="1"/>
</dbReference>
<dbReference type="GO" id="GO:0005886">
    <property type="term" value="C:plasma membrane"/>
    <property type="evidence" value="ECO:0007669"/>
    <property type="project" value="UniProtKB-SubCell"/>
</dbReference>
<evidence type="ECO:0000256" key="3">
    <source>
        <dbReference type="ARBA" id="ARBA00022692"/>
    </source>
</evidence>
<dbReference type="KEGG" id="flh:EJ997_05190"/>
<feature type="transmembrane region" description="Helical" evidence="7">
    <location>
        <begin position="161"/>
        <end position="178"/>
    </location>
</feature>
<feature type="transmembrane region" description="Helical" evidence="7">
    <location>
        <begin position="73"/>
        <end position="95"/>
    </location>
</feature>
<evidence type="ECO:0000256" key="6">
    <source>
        <dbReference type="SAM" id="MobiDB-lite"/>
    </source>
</evidence>
<dbReference type="InterPro" id="IPR011701">
    <property type="entry name" value="MFS"/>
</dbReference>
<evidence type="ECO:0000256" key="5">
    <source>
        <dbReference type="ARBA" id="ARBA00023136"/>
    </source>
</evidence>
<evidence type="ECO:0000256" key="7">
    <source>
        <dbReference type="SAM" id="Phobius"/>
    </source>
</evidence>
<dbReference type="Gene3D" id="1.20.1250.20">
    <property type="entry name" value="MFS general substrate transporter like domains"/>
    <property type="match status" value="1"/>
</dbReference>
<keyword evidence="10" id="KW-1185">Reference proteome</keyword>
<comment type="subcellular location">
    <subcellularLocation>
        <location evidence="1">Cell membrane</location>
        <topology evidence="1">Multi-pass membrane protein</topology>
    </subcellularLocation>
</comment>
<evidence type="ECO:0000259" key="8">
    <source>
        <dbReference type="PROSITE" id="PS50850"/>
    </source>
</evidence>
<gene>
    <name evidence="9" type="ORF">EJ997_05190</name>
</gene>
<evidence type="ECO:0000313" key="9">
    <source>
        <dbReference type="EMBL" id="AZQ76828.1"/>
    </source>
</evidence>
<feature type="transmembrane region" description="Helical" evidence="7">
    <location>
        <begin position="380"/>
        <end position="398"/>
    </location>
</feature>
<organism evidence="9 10">
    <name type="scientific">Flaviflexus ciconiae</name>
    <dbReference type="NCBI Taxonomy" id="2496867"/>
    <lineage>
        <taxon>Bacteria</taxon>
        <taxon>Bacillati</taxon>
        <taxon>Actinomycetota</taxon>
        <taxon>Actinomycetes</taxon>
        <taxon>Actinomycetales</taxon>
        <taxon>Actinomycetaceae</taxon>
        <taxon>Flaviflexus</taxon>
    </lineage>
</organism>
<feature type="transmembrane region" description="Helical" evidence="7">
    <location>
        <begin position="316"/>
        <end position="339"/>
    </location>
</feature>
<feature type="transmembrane region" description="Helical" evidence="7">
    <location>
        <begin position="107"/>
        <end position="126"/>
    </location>
</feature>
<evidence type="ECO:0000256" key="4">
    <source>
        <dbReference type="ARBA" id="ARBA00022989"/>
    </source>
</evidence>
<reference evidence="9 10" key="1">
    <citation type="submission" date="2018-12" db="EMBL/GenBank/DDBJ databases">
        <title>Complete genome sequence of Flaviflexus sp. H23T48.</title>
        <authorList>
            <person name="Bae J.-W."/>
            <person name="Lee J.-Y."/>
        </authorList>
    </citation>
    <scope>NUCLEOTIDE SEQUENCE [LARGE SCALE GENOMIC DNA]</scope>
    <source>
        <strain evidence="9 10">H23T48</strain>
    </source>
</reference>
<dbReference type="CDD" id="cd06173">
    <property type="entry name" value="MFS_MefA_like"/>
    <property type="match status" value="1"/>
</dbReference>
<feature type="transmembrane region" description="Helical" evidence="7">
    <location>
        <begin position="404"/>
        <end position="429"/>
    </location>
</feature>
<dbReference type="AlphaFoldDB" id="A0A3Q9G3Z6"/>
<dbReference type="Pfam" id="PF07690">
    <property type="entry name" value="MFS_1"/>
    <property type="match status" value="1"/>
</dbReference>
<proteinExistence type="predicted"/>
<feature type="transmembrane region" description="Helical" evidence="7">
    <location>
        <begin position="468"/>
        <end position="487"/>
    </location>
</feature>
<accession>A0A3Q9G3Z6</accession>
<name>A0A3Q9G3Z6_9ACTO</name>
<evidence type="ECO:0000256" key="1">
    <source>
        <dbReference type="ARBA" id="ARBA00004651"/>
    </source>
</evidence>
<feature type="region of interest" description="Disordered" evidence="6">
    <location>
        <begin position="1"/>
        <end position="58"/>
    </location>
</feature>
<protein>
    <submittedName>
        <fullName evidence="9">MFS transporter</fullName>
    </submittedName>
</protein>
<dbReference type="PROSITE" id="PS50850">
    <property type="entry name" value="MFS"/>
    <property type="match status" value="1"/>
</dbReference>
<feature type="transmembrane region" description="Helical" evidence="7">
    <location>
        <begin position="351"/>
        <end position="373"/>
    </location>
</feature>
<feature type="compositionally biased region" description="Gly residues" evidence="6">
    <location>
        <begin position="49"/>
        <end position="58"/>
    </location>
</feature>